<comment type="caution">
    <text evidence="1">The sequence shown here is derived from an EMBL/GenBank/DDBJ whole genome shotgun (WGS) entry which is preliminary data.</text>
</comment>
<dbReference type="Proteomes" id="UP000231912">
    <property type="component" value="Unassembled WGS sequence"/>
</dbReference>
<dbReference type="EMBL" id="NPDT01000007">
    <property type="protein sequence ID" value="PJZ64916.1"/>
    <property type="molecule type" value="Genomic_DNA"/>
</dbReference>
<organism evidence="1 2">
    <name type="scientific">Leptospira wolffii</name>
    <dbReference type="NCBI Taxonomy" id="409998"/>
    <lineage>
        <taxon>Bacteria</taxon>
        <taxon>Pseudomonadati</taxon>
        <taxon>Spirochaetota</taxon>
        <taxon>Spirochaetia</taxon>
        <taxon>Leptospirales</taxon>
        <taxon>Leptospiraceae</taxon>
        <taxon>Leptospira</taxon>
    </lineage>
</organism>
<dbReference type="AlphaFoldDB" id="A0A2M9Z912"/>
<evidence type="ECO:0000313" key="1">
    <source>
        <dbReference type="EMBL" id="PJZ64916.1"/>
    </source>
</evidence>
<proteinExistence type="predicted"/>
<sequence length="141" mass="15951">MRKLGPMLAPEYLGRMSNAPKAIEGNVSPSRNIEDQQCCSECKTRTWVKRSDYPESLPRRFSVRSDFQSYLKMHFSYQLRISQPPLRGIRSPTKPGPDGTVMGSCSGIALRGRTCGENILLSVVEQRGMTKMQKVLRCPHF</sequence>
<protein>
    <submittedName>
        <fullName evidence="1">Uncharacterized protein</fullName>
    </submittedName>
</protein>
<reference evidence="1 2" key="1">
    <citation type="submission" date="2017-07" db="EMBL/GenBank/DDBJ databases">
        <title>Leptospira spp. isolated from tropical soils.</title>
        <authorList>
            <person name="Thibeaux R."/>
            <person name="Iraola G."/>
            <person name="Ferres I."/>
            <person name="Bierque E."/>
            <person name="Girault D."/>
            <person name="Soupe-Gilbert M.-E."/>
            <person name="Picardeau M."/>
            <person name="Goarant C."/>
        </authorList>
    </citation>
    <scope>NUCLEOTIDE SEQUENCE [LARGE SCALE GENOMIC DNA]</scope>
    <source>
        <strain evidence="1 2">FH2-C-A2</strain>
    </source>
</reference>
<gene>
    <name evidence="1" type="ORF">CH371_15550</name>
</gene>
<accession>A0A2M9Z912</accession>
<evidence type="ECO:0000313" key="2">
    <source>
        <dbReference type="Proteomes" id="UP000231912"/>
    </source>
</evidence>
<name>A0A2M9Z912_9LEPT</name>